<name>A0A0T9MSD0_YERIN</name>
<dbReference type="OrthoDB" id="1099791at2"/>
<organism evidence="1 2">
    <name type="scientific">Yersinia intermedia</name>
    <dbReference type="NCBI Taxonomy" id="631"/>
    <lineage>
        <taxon>Bacteria</taxon>
        <taxon>Pseudomonadati</taxon>
        <taxon>Pseudomonadota</taxon>
        <taxon>Gammaproteobacteria</taxon>
        <taxon>Enterobacterales</taxon>
        <taxon>Yersiniaceae</taxon>
        <taxon>Yersinia</taxon>
    </lineage>
</organism>
<dbReference type="AlphaFoldDB" id="A0A0T9MSD0"/>
<dbReference type="SUPFAM" id="SSF109604">
    <property type="entry name" value="HD-domain/PDEase-like"/>
    <property type="match status" value="1"/>
</dbReference>
<accession>A0A0T9MSD0</accession>
<evidence type="ECO:0008006" key="3">
    <source>
        <dbReference type="Google" id="ProtNLM"/>
    </source>
</evidence>
<dbReference type="EMBL" id="CPZJ01000018">
    <property type="protein sequence ID" value="CNG42789.1"/>
    <property type="molecule type" value="Genomic_DNA"/>
</dbReference>
<dbReference type="Proteomes" id="UP000038750">
    <property type="component" value="Unassembled WGS sequence"/>
</dbReference>
<evidence type="ECO:0000313" key="2">
    <source>
        <dbReference type="Proteomes" id="UP000038750"/>
    </source>
</evidence>
<evidence type="ECO:0000313" key="1">
    <source>
        <dbReference type="EMBL" id="CNG42789.1"/>
    </source>
</evidence>
<protein>
    <recommendedName>
        <fullName evidence="3">HD family hydrolase</fullName>
    </recommendedName>
</protein>
<proteinExistence type="predicted"/>
<gene>
    <name evidence="1" type="ORF">ERS008530_03737</name>
</gene>
<dbReference type="Gene3D" id="1.10.3210.10">
    <property type="entry name" value="Hypothetical protein af1432"/>
    <property type="match status" value="1"/>
</dbReference>
<dbReference type="RefSeq" id="WP_050074290.1">
    <property type="nucleotide sequence ID" value="NZ_CPZJ01000018.1"/>
</dbReference>
<reference evidence="1 2" key="1">
    <citation type="submission" date="2015-03" db="EMBL/GenBank/DDBJ databases">
        <authorList>
            <person name="Murphy D."/>
        </authorList>
    </citation>
    <scope>NUCLEOTIDE SEQUENCE [LARGE SCALE GENOMIC DNA]</scope>
    <source>
        <strain evidence="1 2">BR165/97</strain>
    </source>
</reference>
<sequence>MSYITTYSGLNFDYLKPVASSICIDDIAQALSHECRFAGHLPNFYSVAQHCLLMSFIVEEQYALEALLHDASEAYCKDIPSPLKRLLPDYQVIERQVDLVIREKFGLSAEMCFVVHYADLVMLATERRDLDIDDGKPWPMLDGVPPSDISITPLTPLQARAKFLQRFNELTGAIA</sequence>